<dbReference type="AlphaFoldDB" id="A0A0L0P3W4"/>
<dbReference type="VEuPathDB" id="FungiDB:QG37_01919"/>
<dbReference type="Proteomes" id="UP000037122">
    <property type="component" value="Unassembled WGS sequence"/>
</dbReference>
<name>A0A0L0P3W4_CANAR</name>
<organism evidence="1 2">
    <name type="scientific">Candidozyma auris</name>
    <name type="common">Yeast</name>
    <name type="synonym">Candida auris</name>
    <dbReference type="NCBI Taxonomy" id="498019"/>
    <lineage>
        <taxon>Eukaryota</taxon>
        <taxon>Fungi</taxon>
        <taxon>Dikarya</taxon>
        <taxon>Ascomycota</taxon>
        <taxon>Saccharomycotina</taxon>
        <taxon>Pichiomycetes</taxon>
        <taxon>Metschnikowiaceae</taxon>
        <taxon>Candidozyma</taxon>
    </lineage>
</organism>
<gene>
    <name evidence="1" type="ORF">QG37_01919</name>
</gene>
<sequence>MLSNLSDRLGLGEAMVYVSQRRRRGTTATYGEKAGAAKGCANAGTKEVIVRMKLLGRVAANRQRGTKRDHAEVYG</sequence>
<dbReference type="EMBL" id="LGST01000016">
    <property type="protein sequence ID" value="KNE01047.1"/>
    <property type="molecule type" value="Genomic_DNA"/>
</dbReference>
<comment type="caution">
    <text evidence="1">The sequence shown here is derived from an EMBL/GenBank/DDBJ whole genome shotgun (WGS) entry which is preliminary data.</text>
</comment>
<accession>A0A0L0P3W4</accession>
<protein>
    <submittedName>
        <fullName evidence="1">Uncharacterized protein</fullName>
    </submittedName>
</protein>
<proteinExistence type="predicted"/>
<reference evidence="2" key="1">
    <citation type="journal article" date="2015" name="BMC Genomics">
        <title>Draft genome of a commonly misdiagnosed multidrug resistant pathogen Candida auris.</title>
        <authorList>
            <person name="Chatterjee S."/>
            <person name="Alampalli S.V."/>
            <person name="Nageshan R.K."/>
            <person name="Chettiar S.T."/>
            <person name="Joshi S."/>
            <person name="Tatu U.S."/>
        </authorList>
    </citation>
    <scope>NUCLEOTIDE SEQUENCE [LARGE SCALE GENOMIC DNA]</scope>
    <source>
        <strain evidence="2">6684</strain>
    </source>
</reference>
<evidence type="ECO:0000313" key="1">
    <source>
        <dbReference type="EMBL" id="KNE01047.1"/>
    </source>
</evidence>
<evidence type="ECO:0000313" key="2">
    <source>
        <dbReference type="Proteomes" id="UP000037122"/>
    </source>
</evidence>